<dbReference type="Gene3D" id="3.10.450.50">
    <property type="match status" value="1"/>
</dbReference>
<dbReference type="PANTHER" id="PTHR30173">
    <property type="entry name" value="SIGMA 19 FACTOR"/>
    <property type="match status" value="1"/>
</dbReference>
<reference evidence="8 9" key="1">
    <citation type="submission" date="2018-03" db="EMBL/GenBank/DDBJ databases">
        <title>Genomic Encyclopedia of Archaeal and Bacterial Type Strains, Phase II (KMG-II): from individual species to whole genera.</title>
        <authorList>
            <person name="Goeker M."/>
        </authorList>
    </citation>
    <scope>NUCLEOTIDE SEQUENCE [LARGE SCALE GENOMIC DNA]</scope>
    <source>
        <strain evidence="8 9">DSM 45312</strain>
    </source>
</reference>
<feature type="domain" description="RNA polymerase sigma-70 region 2" evidence="6">
    <location>
        <begin position="23"/>
        <end position="86"/>
    </location>
</feature>
<comment type="subunit">
    <text evidence="2">Interacts transiently with the RNA polymerase catalytic core formed by RpoA, RpoB, RpoC and RpoZ (2 alpha, 1 beta, 1 beta' and 1 omega subunit) to form the RNA polymerase holoenzyme that can initiate transcription.</text>
</comment>
<keyword evidence="3" id="KW-0805">Transcription regulation</keyword>
<dbReference type="InterPro" id="IPR032710">
    <property type="entry name" value="NTF2-like_dom_sf"/>
</dbReference>
<dbReference type="NCBIfam" id="NF007214">
    <property type="entry name" value="PRK09636.1"/>
    <property type="match status" value="1"/>
</dbReference>
<evidence type="ECO:0000256" key="5">
    <source>
        <dbReference type="ARBA" id="ARBA00023163"/>
    </source>
</evidence>
<dbReference type="AlphaFoldDB" id="A0A2P8CF48"/>
<protein>
    <submittedName>
        <fullName evidence="8">RNA polymerase ECF family sigma subunit</fullName>
    </submittedName>
</protein>
<accession>A0A2P8CF48</accession>
<evidence type="ECO:0000256" key="3">
    <source>
        <dbReference type="ARBA" id="ARBA00023015"/>
    </source>
</evidence>
<dbReference type="Proteomes" id="UP000240542">
    <property type="component" value="Unassembled WGS sequence"/>
</dbReference>
<keyword evidence="4" id="KW-0731">Sigma factor</keyword>
<proteinExistence type="inferred from homology"/>
<evidence type="ECO:0000256" key="2">
    <source>
        <dbReference type="ARBA" id="ARBA00011344"/>
    </source>
</evidence>
<keyword evidence="9" id="KW-1185">Reference proteome</keyword>
<keyword evidence="5" id="KW-0804">Transcription</keyword>
<sequence length="313" mass="34053">MWHAAGMPVDALPVAEHDGAEEFEEHRGRLFSVCYRMLGSAAEAEDVVQDTYLRWAAADRPGIVIPAAWLTKVAVNLSLNRLASARVQREAYVGPWLPEPVATGGPAGAPLGPLERAEQRESVSVALLTLMERLTPAERAVFVLREAFGYGHGEVADVLDISEAASRQAHRRARLRLAEDRRRFEPSDRRWREVVDRFLDAAQGGDIDALHAVLAEDVVTYSDGGGKVTAARIPIAGRDRVGLFLGRLVGMVTREHVLAAVDVNGVPAIMVLLRGDIIAVFSPEVADGRIAAMRIVVNPDKLGYFARQMAARG</sequence>
<evidence type="ECO:0000259" key="7">
    <source>
        <dbReference type="Pfam" id="PF08281"/>
    </source>
</evidence>
<organism evidence="8 9">
    <name type="scientific">Murinocardiopsis flavida</name>
    <dbReference type="NCBI Taxonomy" id="645275"/>
    <lineage>
        <taxon>Bacteria</taxon>
        <taxon>Bacillati</taxon>
        <taxon>Actinomycetota</taxon>
        <taxon>Actinomycetes</taxon>
        <taxon>Streptosporangiales</taxon>
        <taxon>Nocardiopsidaceae</taxon>
        <taxon>Murinocardiopsis</taxon>
    </lineage>
</organism>
<dbReference type="InterPro" id="IPR013325">
    <property type="entry name" value="RNA_pol_sigma_r2"/>
</dbReference>
<dbReference type="NCBIfam" id="TIGR02937">
    <property type="entry name" value="sigma70-ECF"/>
    <property type="match status" value="1"/>
</dbReference>
<dbReference type="InterPro" id="IPR014284">
    <property type="entry name" value="RNA_pol_sigma-70_dom"/>
</dbReference>
<dbReference type="InterPro" id="IPR013324">
    <property type="entry name" value="RNA_pol_sigma_r3/r4-like"/>
</dbReference>
<evidence type="ECO:0000313" key="9">
    <source>
        <dbReference type="Proteomes" id="UP000240542"/>
    </source>
</evidence>
<dbReference type="InterPro" id="IPR007627">
    <property type="entry name" value="RNA_pol_sigma70_r2"/>
</dbReference>
<dbReference type="SUPFAM" id="SSF88659">
    <property type="entry name" value="Sigma3 and sigma4 domains of RNA polymerase sigma factors"/>
    <property type="match status" value="1"/>
</dbReference>
<dbReference type="InterPro" id="IPR052704">
    <property type="entry name" value="ECF_Sigma-70_Domain"/>
</dbReference>
<dbReference type="NCBIfam" id="TIGR02957">
    <property type="entry name" value="SigX4"/>
    <property type="match status" value="1"/>
</dbReference>
<dbReference type="CDD" id="cd06171">
    <property type="entry name" value="Sigma70_r4"/>
    <property type="match status" value="1"/>
</dbReference>
<comment type="similarity">
    <text evidence="1">Belongs to the sigma-70 factor family. ECF subfamily.</text>
</comment>
<evidence type="ECO:0000256" key="4">
    <source>
        <dbReference type="ARBA" id="ARBA00023082"/>
    </source>
</evidence>
<dbReference type="SUPFAM" id="SSF54427">
    <property type="entry name" value="NTF2-like"/>
    <property type="match status" value="1"/>
</dbReference>
<dbReference type="Gene3D" id="1.10.10.10">
    <property type="entry name" value="Winged helix-like DNA-binding domain superfamily/Winged helix DNA-binding domain"/>
    <property type="match status" value="1"/>
</dbReference>
<dbReference type="Gene3D" id="1.10.1740.10">
    <property type="match status" value="1"/>
</dbReference>
<gene>
    <name evidence="8" type="ORF">CLV63_14024</name>
</gene>
<dbReference type="EMBL" id="PYGA01000040">
    <property type="protein sequence ID" value="PSK83572.1"/>
    <property type="molecule type" value="Genomic_DNA"/>
</dbReference>
<feature type="domain" description="RNA polymerase sigma factor 70 region 4 type 2" evidence="7">
    <location>
        <begin position="125"/>
        <end position="177"/>
    </location>
</feature>
<name>A0A2P8CF48_9ACTN</name>
<dbReference type="InterPro" id="IPR013249">
    <property type="entry name" value="RNA_pol_sigma70_r4_t2"/>
</dbReference>
<dbReference type="InterPro" id="IPR014303">
    <property type="entry name" value="RNA_pol_sigma-70_ECF"/>
</dbReference>
<evidence type="ECO:0000256" key="1">
    <source>
        <dbReference type="ARBA" id="ARBA00010641"/>
    </source>
</evidence>
<dbReference type="InterPro" id="IPR036388">
    <property type="entry name" value="WH-like_DNA-bd_sf"/>
</dbReference>
<evidence type="ECO:0000313" key="8">
    <source>
        <dbReference type="EMBL" id="PSK83572.1"/>
    </source>
</evidence>
<dbReference type="PANTHER" id="PTHR30173:SF36">
    <property type="entry name" value="ECF RNA POLYMERASE SIGMA FACTOR SIGJ"/>
    <property type="match status" value="1"/>
</dbReference>
<dbReference type="GO" id="GO:0006352">
    <property type="term" value="P:DNA-templated transcription initiation"/>
    <property type="evidence" value="ECO:0007669"/>
    <property type="project" value="InterPro"/>
</dbReference>
<dbReference type="GO" id="GO:0003677">
    <property type="term" value="F:DNA binding"/>
    <property type="evidence" value="ECO:0007669"/>
    <property type="project" value="InterPro"/>
</dbReference>
<dbReference type="Pfam" id="PF08281">
    <property type="entry name" value="Sigma70_r4_2"/>
    <property type="match status" value="1"/>
</dbReference>
<comment type="caution">
    <text evidence="8">The sequence shown here is derived from an EMBL/GenBank/DDBJ whole genome shotgun (WGS) entry which is preliminary data.</text>
</comment>
<dbReference type="GO" id="GO:0016987">
    <property type="term" value="F:sigma factor activity"/>
    <property type="evidence" value="ECO:0007669"/>
    <property type="project" value="UniProtKB-KW"/>
</dbReference>
<evidence type="ECO:0000259" key="6">
    <source>
        <dbReference type="Pfam" id="PF04542"/>
    </source>
</evidence>
<dbReference type="Pfam" id="PF04542">
    <property type="entry name" value="Sigma70_r2"/>
    <property type="match status" value="1"/>
</dbReference>
<dbReference type="SUPFAM" id="SSF88946">
    <property type="entry name" value="Sigma2 domain of RNA polymerase sigma factors"/>
    <property type="match status" value="1"/>
</dbReference>